<dbReference type="SMART" id="SM00963">
    <property type="entry name" value="SRP54_N"/>
    <property type="match status" value="1"/>
</dbReference>
<reference evidence="12 13" key="1">
    <citation type="journal article" date="2011" name="Genome Biol. Evol.">
        <title>Reductive evolution of bacterial genome in insect gut environment.</title>
        <authorList>
            <person name="Nikoh N."/>
            <person name="Hosokawa T."/>
            <person name="Ohshima K."/>
            <person name="Hattori M."/>
            <person name="Fukatsu T."/>
        </authorList>
    </citation>
    <scope>NUCLEOTIDE SEQUENCE [LARGE SCALE GENOMIC DNA]</scope>
    <source>
        <strain evidence="12 13">Mpkobe</strain>
    </source>
</reference>
<evidence type="ECO:0000256" key="2">
    <source>
        <dbReference type="ARBA" id="ARBA00022490"/>
    </source>
</evidence>
<comment type="similarity">
    <text evidence="10">Belongs to the GTP-binding SRP family. FtsY subfamily.</text>
</comment>
<keyword evidence="4 10" id="KW-0378">Hydrolase</keyword>
<comment type="catalytic activity">
    <reaction evidence="8 10">
        <text>GTP + H2O = GDP + phosphate + H(+)</text>
        <dbReference type="Rhea" id="RHEA:19669"/>
        <dbReference type="ChEBI" id="CHEBI:15377"/>
        <dbReference type="ChEBI" id="CHEBI:15378"/>
        <dbReference type="ChEBI" id="CHEBI:37565"/>
        <dbReference type="ChEBI" id="CHEBI:43474"/>
        <dbReference type="ChEBI" id="CHEBI:58189"/>
        <dbReference type="EC" id="3.6.5.4"/>
    </reaction>
</comment>
<dbReference type="HOGENOM" id="CLU_009301_3_0_6"/>
<evidence type="ECO:0000256" key="6">
    <source>
        <dbReference type="ARBA" id="ARBA00023136"/>
    </source>
</evidence>
<dbReference type="PROSITE" id="PS00300">
    <property type="entry name" value="SRP54"/>
    <property type="match status" value="1"/>
</dbReference>
<comment type="subcellular location">
    <subcellularLocation>
        <location evidence="10">Cell membrane</location>
        <topology evidence="10">Peripheral membrane protein</topology>
        <orientation evidence="10">Cytoplasmic side</orientation>
    </subcellularLocation>
    <subcellularLocation>
        <location evidence="10">Cytoplasm</location>
    </subcellularLocation>
</comment>
<dbReference type="EMBL" id="AP010872">
    <property type="protein sequence ID" value="BAH83001.1"/>
    <property type="molecule type" value="Genomic_DNA"/>
</dbReference>
<dbReference type="Gene3D" id="1.20.120.140">
    <property type="entry name" value="Signal recognition particle SRP54, nucleotide-binding domain"/>
    <property type="match status" value="1"/>
</dbReference>
<dbReference type="Proteomes" id="UP000061704">
    <property type="component" value="Chromosome"/>
</dbReference>
<keyword evidence="2 10" id="KW-0963">Cytoplasm</keyword>
<dbReference type="AlphaFoldDB" id="C5WCE5"/>
<evidence type="ECO:0000256" key="10">
    <source>
        <dbReference type="HAMAP-Rule" id="MF_00920"/>
    </source>
</evidence>
<dbReference type="GO" id="GO:0006614">
    <property type="term" value="P:SRP-dependent cotranslational protein targeting to membrane"/>
    <property type="evidence" value="ECO:0007669"/>
    <property type="project" value="InterPro"/>
</dbReference>
<dbReference type="InterPro" id="IPR003593">
    <property type="entry name" value="AAA+_ATPase"/>
</dbReference>
<evidence type="ECO:0000256" key="5">
    <source>
        <dbReference type="ARBA" id="ARBA00023134"/>
    </source>
</evidence>
<dbReference type="EC" id="3.6.5.4" evidence="10"/>
<evidence type="ECO:0000256" key="8">
    <source>
        <dbReference type="ARBA" id="ARBA00048027"/>
    </source>
</evidence>
<keyword evidence="13" id="KW-1185">Reference proteome</keyword>
<gene>
    <name evidence="10 12" type="primary">ftsY</name>
    <name evidence="12" type="ORF">ICMP_140</name>
</gene>
<name>C5WCE5_9ENTR</name>
<evidence type="ECO:0000256" key="4">
    <source>
        <dbReference type="ARBA" id="ARBA00022801"/>
    </source>
</evidence>
<keyword evidence="5 10" id="KW-0342">GTP-binding</keyword>
<dbReference type="Gene3D" id="3.40.50.300">
    <property type="entry name" value="P-loop containing nucleotide triphosphate hydrolases"/>
    <property type="match status" value="1"/>
</dbReference>
<dbReference type="InterPro" id="IPR042101">
    <property type="entry name" value="SRP54_N_sf"/>
</dbReference>
<keyword evidence="1 10" id="KW-1003">Cell membrane</keyword>
<dbReference type="InterPro" id="IPR027417">
    <property type="entry name" value="P-loop_NTPase"/>
</dbReference>
<feature type="domain" description="SRP54-type proteins GTP-binding" evidence="11">
    <location>
        <begin position="279"/>
        <end position="292"/>
    </location>
</feature>
<dbReference type="GO" id="GO:0005886">
    <property type="term" value="C:plasma membrane"/>
    <property type="evidence" value="ECO:0007669"/>
    <property type="project" value="UniProtKB-SubCell"/>
</dbReference>
<organism evidence="12 13">
    <name type="scientific">Candidatus Ishikawaella capsulata Mpkobe</name>
    <dbReference type="NCBI Taxonomy" id="476281"/>
    <lineage>
        <taxon>Bacteria</taxon>
        <taxon>Pseudomonadati</taxon>
        <taxon>Pseudomonadota</taxon>
        <taxon>Gammaproteobacteria</taxon>
        <taxon>Enterobacterales</taxon>
        <taxon>Enterobacteriaceae</taxon>
        <taxon>Candidatus Ishikawella</taxon>
    </lineage>
</organism>
<dbReference type="STRING" id="476281.ICMP_140"/>
<dbReference type="FunFam" id="1.20.120.140:FF:000002">
    <property type="entry name" value="Signal recognition particle receptor FtsY"/>
    <property type="match status" value="1"/>
</dbReference>
<keyword evidence="3 10" id="KW-0547">Nucleotide-binding</keyword>
<dbReference type="GO" id="GO:0003924">
    <property type="term" value="F:GTPase activity"/>
    <property type="evidence" value="ECO:0007669"/>
    <property type="project" value="UniProtKB-UniRule"/>
</dbReference>
<dbReference type="GO" id="GO:0005047">
    <property type="term" value="F:signal recognition particle binding"/>
    <property type="evidence" value="ECO:0007669"/>
    <property type="project" value="TreeGrafter"/>
</dbReference>
<feature type="binding site" evidence="10">
    <location>
        <begin position="112"/>
        <end position="119"/>
    </location>
    <ligand>
        <name>GTP</name>
        <dbReference type="ChEBI" id="CHEBI:37565"/>
    </ligand>
</feature>
<dbReference type="SMART" id="SM00382">
    <property type="entry name" value="AAA"/>
    <property type="match status" value="1"/>
</dbReference>
<evidence type="ECO:0000313" key="12">
    <source>
        <dbReference type="EMBL" id="BAH83001.1"/>
    </source>
</evidence>
<evidence type="ECO:0000259" key="11">
    <source>
        <dbReference type="PROSITE" id="PS00300"/>
    </source>
</evidence>
<evidence type="ECO:0000256" key="9">
    <source>
        <dbReference type="ARBA" id="ARBA00053570"/>
    </source>
</evidence>
<dbReference type="InterPro" id="IPR000897">
    <property type="entry name" value="SRP54_GTPase_dom"/>
</dbReference>
<dbReference type="Pfam" id="PF02881">
    <property type="entry name" value="SRP54_N"/>
    <property type="match status" value="1"/>
</dbReference>
<comment type="subunit">
    <text evidence="10">Part of the signal recognition particle protein translocation system, which is composed of SRP and FtsY. SRP is a ribonucleoprotein composed of Ffh and a 4.5S RNA molecule.</text>
</comment>
<dbReference type="HAMAP" id="MF_00920">
    <property type="entry name" value="FtsY"/>
    <property type="match status" value="1"/>
</dbReference>
<sequence length="310" mass="34699">MPNNSSNKENLFTRIKKRLVNTHKTFFSLFTEKTIDDDLFKKLEEQLIISDIGVETTYSIINNLTKHATKRQLKNAYELYDILKLEMQTILEKSSVPLQICHHIPFIVLMIGVNGSGKTTTIGKLAYEYKKQGKSVILAAGDTFRAAAIEQLQVLGKYNDIPVIAHHTGADPASVIFNAIQIAKMRSINILIADTAGRLHNKCHLMEELKKIIRVIKKLDPSAPHEIIQTIDANTGHNAIVQADVFHKKIGVNSIIITKLDGTAKGGVIFTVSDRLKIPVRYIGTGEKISDLQEFKIKDFIEAIFPTELI</sequence>
<dbReference type="SUPFAM" id="SSF52540">
    <property type="entry name" value="P-loop containing nucleoside triphosphate hydrolases"/>
    <property type="match status" value="1"/>
</dbReference>
<evidence type="ECO:0000256" key="3">
    <source>
        <dbReference type="ARBA" id="ARBA00022741"/>
    </source>
</evidence>
<comment type="function">
    <text evidence="9 10">Involved in targeting and insertion of nascent membrane proteins into the cytoplasmic membrane. Acts as a receptor for the complex formed by the signal recognition particle (SRP) and the ribosome-nascent chain (RNC). Interaction with SRP-RNC leads to the transfer of the RNC complex to the Sec translocase for insertion into the membrane, the hydrolysis of GTP by both Ffh and FtsY, and the dissociation of the SRP-FtsY complex into the individual components.</text>
</comment>
<dbReference type="CDD" id="cd17874">
    <property type="entry name" value="FtsY"/>
    <property type="match status" value="1"/>
</dbReference>
<dbReference type="FunFam" id="3.40.50.300:FF:000053">
    <property type="entry name" value="Signal recognition particle receptor FtsY"/>
    <property type="match status" value="1"/>
</dbReference>
<dbReference type="SMART" id="SM00962">
    <property type="entry name" value="SRP54"/>
    <property type="match status" value="1"/>
</dbReference>
<evidence type="ECO:0000256" key="1">
    <source>
        <dbReference type="ARBA" id="ARBA00022475"/>
    </source>
</evidence>
<dbReference type="NCBIfam" id="TIGR00064">
    <property type="entry name" value="ftsY"/>
    <property type="match status" value="1"/>
</dbReference>
<dbReference type="InterPro" id="IPR036225">
    <property type="entry name" value="SRP/SRP_N"/>
</dbReference>
<proteinExistence type="inferred from homology"/>
<feature type="binding site" evidence="10">
    <location>
        <begin position="194"/>
        <end position="198"/>
    </location>
    <ligand>
        <name>GTP</name>
        <dbReference type="ChEBI" id="CHEBI:37565"/>
    </ligand>
</feature>
<dbReference type="OrthoDB" id="9804720at2"/>
<keyword evidence="6 10" id="KW-0472">Membrane</keyword>
<evidence type="ECO:0000313" key="13">
    <source>
        <dbReference type="Proteomes" id="UP000061704"/>
    </source>
</evidence>
<evidence type="ECO:0000256" key="7">
    <source>
        <dbReference type="ARBA" id="ARBA00023170"/>
    </source>
</evidence>
<dbReference type="GO" id="GO:0005737">
    <property type="term" value="C:cytoplasm"/>
    <property type="evidence" value="ECO:0007669"/>
    <property type="project" value="UniProtKB-SubCell"/>
</dbReference>
<dbReference type="InterPro" id="IPR004390">
    <property type="entry name" value="SR_rcpt_FtsY"/>
</dbReference>
<dbReference type="Pfam" id="PF00448">
    <property type="entry name" value="SRP54"/>
    <property type="match status" value="1"/>
</dbReference>
<dbReference type="PANTHER" id="PTHR43134:SF1">
    <property type="entry name" value="SIGNAL RECOGNITION PARTICLE RECEPTOR SUBUNIT ALPHA"/>
    <property type="match status" value="1"/>
</dbReference>
<feature type="binding site" evidence="10">
    <location>
        <begin position="258"/>
        <end position="261"/>
    </location>
    <ligand>
        <name>GTP</name>
        <dbReference type="ChEBI" id="CHEBI:37565"/>
    </ligand>
</feature>
<protein>
    <recommendedName>
        <fullName evidence="10">Signal recognition particle receptor FtsY</fullName>
        <shortName evidence="10">SRP receptor</shortName>
        <ecNumber evidence="10">3.6.5.4</ecNumber>
    </recommendedName>
</protein>
<dbReference type="InterPro" id="IPR013822">
    <property type="entry name" value="Signal_recog_particl_SRP54_hlx"/>
</dbReference>
<dbReference type="SUPFAM" id="SSF47364">
    <property type="entry name" value="Domain of the SRP/SRP receptor G-proteins"/>
    <property type="match status" value="1"/>
</dbReference>
<keyword evidence="7 10" id="KW-0675">Receptor</keyword>
<dbReference type="PANTHER" id="PTHR43134">
    <property type="entry name" value="SIGNAL RECOGNITION PARTICLE RECEPTOR SUBUNIT ALPHA"/>
    <property type="match status" value="1"/>
</dbReference>
<dbReference type="GO" id="GO:0005525">
    <property type="term" value="F:GTP binding"/>
    <property type="evidence" value="ECO:0007669"/>
    <property type="project" value="UniProtKB-UniRule"/>
</dbReference>
<accession>C5WCE5</accession>
<dbReference type="KEGG" id="icp:ICMP_140"/>